<sequence>MEESNEVSEKEIKKSINPIFIIGAVLTTLVALLVVANISLQKTDVASVAGVKDEANGLSQDLSDNDLTVKVVNVEAGSFYYSRTQENRELSAHE</sequence>
<dbReference type="AlphaFoldDB" id="A0A1F8BFF6"/>
<evidence type="ECO:0000313" key="2">
    <source>
        <dbReference type="EMBL" id="OGM62095.1"/>
    </source>
</evidence>
<organism evidence="2 3">
    <name type="scientific">Candidatus Woesebacteria bacterium RIFCSPLOWO2_01_FULL_39_21</name>
    <dbReference type="NCBI Taxonomy" id="1802519"/>
    <lineage>
        <taxon>Bacteria</taxon>
        <taxon>Candidatus Woeseibacteriota</taxon>
    </lineage>
</organism>
<evidence type="ECO:0000256" key="1">
    <source>
        <dbReference type="SAM" id="Phobius"/>
    </source>
</evidence>
<dbReference type="EMBL" id="MGHF01000029">
    <property type="protein sequence ID" value="OGM62095.1"/>
    <property type="molecule type" value="Genomic_DNA"/>
</dbReference>
<reference evidence="2 3" key="1">
    <citation type="journal article" date="2016" name="Nat. Commun.">
        <title>Thousands of microbial genomes shed light on interconnected biogeochemical processes in an aquifer system.</title>
        <authorList>
            <person name="Anantharaman K."/>
            <person name="Brown C.T."/>
            <person name="Hug L.A."/>
            <person name="Sharon I."/>
            <person name="Castelle C.J."/>
            <person name="Probst A.J."/>
            <person name="Thomas B.C."/>
            <person name="Singh A."/>
            <person name="Wilkins M.J."/>
            <person name="Karaoz U."/>
            <person name="Brodie E.L."/>
            <person name="Williams K.H."/>
            <person name="Hubbard S.S."/>
            <person name="Banfield J.F."/>
        </authorList>
    </citation>
    <scope>NUCLEOTIDE SEQUENCE [LARGE SCALE GENOMIC DNA]</scope>
</reference>
<dbReference type="Proteomes" id="UP000177082">
    <property type="component" value="Unassembled WGS sequence"/>
</dbReference>
<evidence type="ECO:0000313" key="3">
    <source>
        <dbReference type="Proteomes" id="UP000177082"/>
    </source>
</evidence>
<name>A0A1F8BFF6_9BACT</name>
<keyword evidence="1" id="KW-0812">Transmembrane</keyword>
<proteinExistence type="predicted"/>
<comment type="caution">
    <text evidence="2">The sequence shown here is derived from an EMBL/GenBank/DDBJ whole genome shotgun (WGS) entry which is preliminary data.</text>
</comment>
<protein>
    <submittedName>
        <fullName evidence="2">Uncharacterized protein</fullName>
    </submittedName>
</protein>
<keyword evidence="1" id="KW-0472">Membrane</keyword>
<dbReference type="STRING" id="1802519.A2961_04970"/>
<gene>
    <name evidence="2" type="ORF">A2961_04970</name>
</gene>
<keyword evidence="1" id="KW-1133">Transmembrane helix</keyword>
<feature type="transmembrane region" description="Helical" evidence="1">
    <location>
        <begin position="20"/>
        <end position="40"/>
    </location>
</feature>
<accession>A0A1F8BFF6</accession>